<dbReference type="EMBL" id="JBHUFV010000043">
    <property type="protein sequence ID" value="MFD1935401.1"/>
    <property type="molecule type" value="Genomic_DNA"/>
</dbReference>
<proteinExistence type="predicted"/>
<comment type="caution">
    <text evidence="1">The sequence shown here is derived from an EMBL/GenBank/DDBJ whole genome shotgun (WGS) entry which is preliminary data.</text>
</comment>
<protein>
    <submittedName>
        <fullName evidence="1">Uncharacterized protein</fullName>
    </submittedName>
</protein>
<evidence type="ECO:0000313" key="1">
    <source>
        <dbReference type="EMBL" id="MFD1935401.1"/>
    </source>
</evidence>
<dbReference type="RefSeq" id="WP_379575519.1">
    <property type="nucleotide sequence ID" value="NZ_JBHUFV010000043.1"/>
</dbReference>
<name>A0ABW4T0Y8_9ACTN</name>
<accession>A0ABW4T0Y8</accession>
<keyword evidence="2" id="KW-1185">Reference proteome</keyword>
<organism evidence="1 2">
    <name type="scientific">Nonomuraea mangrovi</name>
    <dbReference type="NCBI Taxonomy" id="2316207"/>
    <lineage>
        <taxon>Bacteria</taxon>
        <taxon>Bacillati</taxon>
        <taxon>Actinomycetota</taxon>
        <taxon>Actinomycetes</taxon>
        <taxon>Streptosporangiales</taxon>
        <taxon>Streptosporangiaceae</taxon>
        <taxon>Nonomuraea</taxon>
    </lineage>
</organism>
<sequence length="86" mass="9150">MAAAQQLLDERVHSLPGRQDIASAPFAVEIDGTLFGLVRECHGEYPDGEEPDGWAEFHPNRLGFSGAVGRLVRHVRGPAVASADGA</sequence>
<gene>
    <name evidence="1" type="ORF">ACFSKW_28390</name>
</gene>
<evidence type="ECO:0000313" key="2">
    <source>
        <dbReference type="Proteomes" id="UP001597368"/>
    </source>
</evidence>
<reference evidence="2" key="1">
    <citation type="journal article" date="2019" name="Int. J. Syst. Evol. Microbiol.">
        <title>The Global Catalogue of Microorganisms (GCM) 10K type strain sequencing project: providing services to taxonomists for standard genome sequencing and annotation.</title>
        <authorList>
            <consortium name="The Broad Institute Genomics Platform"/>
            <consortium name="The Broad Institute Genome Sequencing Center for Infectious Disease"/>
            <person name="Wu L."/>
            <person name="Ma J."/>
        </authorList>
    </citation>
    <scope>NUCLEOTIDE SEQUENCE [LARGE SCALE GENOMIC DNA]</scope>
    <source>
        <strain evidence="2">ICMP 6774ER</strain>
    </source>
</reference>
<dbReference type="Proteomes" id="UP001597368">
    <property type="component" value="Unassembled WGS sequence"/>
</dbReference>